<dbReference type="InterPro" id="IPR051859">
    <property type="entry name" value="DCAF"/>
</dbReference>
<dbReference type="InterPro" id="IPR019775">
    <property type="entry name" value="WD40_repeat_CS"/>
</dbReference>
<dbReference type="Proteomes" id="UP000182444">
    <property type="component" value="Chromosome 1B"/>
</dbReference>
<name>A0A1D8N7B4_YARLL</name>
<evidence type="ECO:0000313" key="5">
    <source>
        <dbReference type="Proteomes" id="UP000182444"/>
    </source>
</evidence>
<sequence length="809" mass="91370">MAKRKRACLGVRPTDTHTRFVVRNVAYLLSMCPSEDLPPHLARIRDTPYDYAAPLLEWKDVHVFLSSQDGVTDELVGMVKKCHEILSDANESLFIPHVYNGNGLDSEGGLGPYHMWLGRRHLTLEDYGMALENDQYSFGEGYPNFSSLELIQKNHTGQFPEEEIGYNCMNLWYLRLLDNPLSPLFLHVKALLRYDEFPDNWWHVNFQDRKSAIKNDKAAALVRRMISATELANGLVTLTELRSGYFFGVKTPPDLLPDDHPVYQGQFDDFVLGHRHLTRRHRQEYMKSWGQYISPRLQKLLGFKAREGKPLRDTRGVKHAQKQLFGKGSIRENIARRELSGSNQHNRLFKASFLPNPIGKVIQSEESRTYCGAYSSDGSRYLTINQDSVATLYHVDTDGVPSYLSATIPLHSNSWTITDCAFANTCNKWAAVAFDGCLYISGDMDEDEEDCDFEEVNTYGHAAAFSVKWSSDDRLMLLGRSARLGYTVIDSETGKYMYRRKSLSDMNEATWATGSDNVFFGAMDSGTLDQFDLRLKDSHIRSFVGHLSGLTSCDVHSDGVHVLTTAKDGRSKLWDVRKASLQRNGEYVSRSEFNQYRIRSDYRETLSYLPPSMEDHPLDESVVTYSGAFVVKSLVRSRFSPCGGYVASGSADGIVRVWKLDGTLATCLNSHQSLKTATDRYLDPALIGARASLSSLIRDVQWHPKSNALAASMFISSPDDGLALRERLDNLHGVSVGGAFTWQTFQPQQCGATVVHSVGTDMGLFRTEKDKMSLKPYIYECPEYFKTEERVRGDSGYSLSERWYEVHGS</sequence>
<dbReference type="PROSITE" id="PS00678">
    <property type="entry name" value="WD_REPEATS_1"/>
    <property type="match status" value="1"/>
</dbReference>
<dbReference type="InterPro" id="IPR001680">
    <property type="entry name" value="WD40_rpt"/>
</dbReference>
<evidence type="ECO:0000256" key="2">
    <source>
        <dbReference type="ARBA" id="ARBA00022737"/>
    </source>
</evidence>
<dbReference type="VEuPathDB" id="FungiDB:YALI1_B14573g"/>
<dbReference type="AlphaFoldDB" id="A0A1D8N7B4"/>
<dbReference type="PROSITE" id="PS50082">
    <property type="entry name" value="WD_REPEATS_2"/>
    <property type="match status" value="2"/>
</dbReference>
<dbReference type="PANTHER" id="PTHR19847:SF7">
    <property type="entry name" value="DDB1- AND CUL4-ASSOCIATED FACTOR 11"/>
    <property type="match status" value="1"/>
</dbReference>
<dbReference type="InterPro" id="IPR036322">
    <property type="entry name" value="WD40_repeat_dom_sf"/>
</dbReference>
<evidence type="ECO:0000256" key="3">
    <source>
        <dbReference type="PROSITE-ProRule" id="PRU00221"/>
    </source>
</evidence>
<dbReference type="Gene3D" id="2.130.10.10">
    <property type="entry name" value="YVTN repeat-like/Quinoprotein amine dehydrogenase"/>
    <property type="match status" value="2"/>
</dbReference>
<accession>A0A1D8N7B4</accession>
<keyword evidence="2" id="KW-0677">Repeat</keyword>
<dbReference type="InterPro" id="IPR015943">
    <property type="entry name" value="WD40/YVTN_repeat-like_dom_sf"/>
</dbReference>
<protein>
    <submittedName>
        <fullName evidence="4">Uncharacterized protein</fullName>
    </submittedName>
</protein>
<organism evidence="4 5">
    <name type="scientific">Yarrowia lipolytica</name>
    <name type="common">Candida lipolytica</name>
    <dbReference type="NCBI Taxonomy" id="4952"/>
    <lineage>
        <taxon>Eukaryota</taxon>
        <taxon>Fungi</taxon>
        <taxon>Dikarya</taxon>
        <taxon>Ascomycota</taxon>
        <taxon>Saccharomycotina</taxon>
        <taxon>Dipodascomycetes</taxon>
        <taxon>Dipodascales</taxon>
        <taxon>Dipodascales incertae sedis</taxon>
        <taxon>Yarrowia</taxon>
    </lineage>
</organism>
<dbReference type="SUPFAM" id="SSF50978">
    <property type="entry name" value="WD40 repeat-like"/>
    <property type="match status" value="1"/>
</dbReference>
<dbReference type="PROSITE" id="PS50294">
    <property type="entry name" value="WD_REPEATS_REGION"/>
    <property type="match status" value="1"/>
</dbReference>
<dbReference type="eggNOG" id="KOG0266">
    <property type="taxonomic scope" value="Eukaryota"/>
</dbReference>
<reference evidence="4 5" key="1">
    <citation type="journal article" date="2016" name="PLoS ONE">
        <title>Sequence Assembly of Yarrowia lipolytica Strain W29/CLIB89 Shows Transposable Element Diversity.</title>
        <authorList>
            <person name="Magnan C."/>
            <person name="Yu J."/>
            <person name="Chang I."/>
            <person name="Jahn E."/>
            <person name="Kanomata Y."/>
            <person name="Wu J."/>
            <person name="Zeller M."/>
            <person name="Oakes M."/>
            <person name="Baldi P."/>
            <person name="Sandmeyer S."/>
        </authorList>
    </citation>
    <scope>NUCLEOTIDE SEQUENCE [LARGE SCALE GENOMIC DNA]</scope>
    <source>
        <strain evidence="5">CLIB89(W29)</strain>
    </source>
</reference>
<dbReference type="PANTHER" id="PTHR19847">
    <property type="entry name" value="DDB1- AND CUL4-ASSOCIATED FACTOR 11"/>
    <property type="match status" value="1"/>
</dbReference>
<feature type="repeat" description="WD" evidence="3">
    <location>
        <begin position="639"/>
        <end position="661"/>
    </location>
</feature>
<proteinExistence type="predicted"/>
<dbReference type="GO" id="GO:0080008">
    <property type="term" value="C:Cul4-RING E3 ubiquitin ligase complex"/>
    <property type="evidence" value="ECO:0007669"/>
    <property type="project" value="TreeGrafter"/>
</dbReference>
<dbReference type="GO" id="GO:0043161">
    <property type="term" value="P:proteasome-mediated ubiquitin-dependent protein catabolic process"/>
    <property type="evidence" value="ECO:0007669"/>
    <property type="project" value="TreeGrafter"/>
</dbReference>
<evidence type="ECO:0000313" key="4">
    <source>
        <dbReference type="EMBL" id="AOW01526.1"/>
    </source>
</evidence>
<dbReference type="VEuPathDB" id="FungiDB:YALI0_B10890g"/>
<feature type="repeat" description="WD" evidence="3">
    <location>
        <begin position="543"/>
        <end position="584"/>
    </location>
</feature>
<dbReference type="Pfam" id="PF00400">
    <property type="entry name" value="WD40"/>
    <property type="match status" value="2"/>
</dbReference>
<evidence type="ECO:0000256" key="1">
    <source>
        <dbReference type="ARBA" id="ARBA00022574"/>
    </source>
</evidence>
<dbReference type="KEGG" id="yli:2906819"/>
<keyword evidence="1 3" id="KW-0853">WD repeat</keyword>
<dbReference type="RefSeq" id="XP_500737.3">
    <property type="nucleotide sequence ID" value="XM_500737.3"/>
</dbReference>
<dbReference type="GeneID" id="2906819"/>
<dbReference type="SMART" id="SM00320">
    <property type="entry name" value="WD40"/>
    <property type="match status" value="4"/>
</dbReference>
<dbReference type="EMBL" id="CP017554">
    <property type="protein sequence ID" value="AOW01526.1"/>
    <property type="molecule type" value="Genomic_DNA"/>
</dbReference>
<gene>
    <name evidence="4" type="ORF">YALI1_B14573g</name>
</gene>